<keyword evidence="2" id="KW-1185">Reference proteome</keyword>
<evidence type="ECO:0000313" key="2">
    <source>
        <dbReference type="Proteomes" id="UP000623678"/>
    </source>
</evidence>
<dbReference type="SUPFAM" id="SSF48295">
    <property type="entry name" value="TrpR-like"/>
    <property type="match status" value="1"/>
</dbReference>
<dbReference type="RefSeq" id="WP_262394226.1">
    <property type="nucleotide sequence ID" value="NZ_JACRTD010000001.1"/>
</dbReference>
<protein>
    <submittedName>
        <fullName evidence="1">Transposase</fullName>
    </submittedName>
</protein>
<proteinExistence type="predicted"/>
<organism evidence="1 2">
    <name type="scientific">Youxingia wuxianensis</name>
    <dbReference type="NCBI Taxonomy" id="2763678"/>
    <lineage>
        <taxon>Bacteria</taxon>
        <taxon>Bacillati</taxon>
        <taxon>Bacillota</taxon>
        <taxon>Clostridia</taxon>
        <taxon>Eubacteriales</taxon>
        <taxon>Oscillospiraceae</taxon>
        <taxon>Youxingia</taxon>
    </lineage>
</organism>
<sequence>MTSNELKHEAKKQEWNIAIQECRGSGLSVSEWCRQQGVTTTTYYRWERELLTGVRSNGTPPSTTVTFAELPAPKQVSRNVAERCATLHIGSASLDIYSGCDAEQLKMLVELLRPC</sequence>
<dbReference type="EMBL" id="JACRTD010000001">
    <property type="protein sequence ID" value="MBC8584407.1"/>
    <property type="molecule type" value="Genomic_DNA"/>
</dbReference>
<dbReference type="GO" id="GO:0043565">
    <property type="term" value="F:sequence-specific DNA binding"/>
    <property type="evidence" value="ECO:0007669"/>
    <property type="project" value="InterPro"/>
</dbReference>
<gene>
    <name evidence="1" type="ORF">H8705_02260</name>
</gene>
<accession>A0A926EPP9</accession>
<dbReference type="Proteomes" id="UP000623678">
    <property type="component" value="Unassembled WGS sequence"/>
</dbReference>
<dbReference type="InterPro" id="IPR010921">
    <property type="entry name" value="Trp_repressor/repl_initiator"/>
</dbReference>
<dbReference type="AlphaFoldDB" id="A0A926EPP9"/>
<evidence type="ECO:0000313" key="1">
    <source>
        <dbReference type="EMBL" id="MBC8584407.1"/>
    </source>
</evidence>
<comment type="caution">
    <text evidence="1">The sequence shown here is derived from an EMBL/GenBank/DDBJ whole genome shotgun (WGS) entry which is preliminary data.</text>
</comment>
<reference evidence="1" key="1">
    <citation type="submission" date="2020-08" db="EMBL/GenBank/DDBJ databases">
        <title>Genome public.</title>
        <authorList>
            <person name="Liu C."/>
            <person name="Sun Q."/>
        </authorList>
    </citation>
    <scope>NUCLEOTIDE SEQUENCE</scope>
    <source>
        <strain evidence="1">NSJ-64</strain>
    </source>
</reference>
<dbReference type="NCBIfam" id="NF047593">
    <property type="entry name" value="IS66_ISAeme5_TnpA"/>
    <property type="match status" value="1"/>
</dbReference>
<name>A0A926EPP9_9FIRM</name>